<keyword evidence="4" id="KW-1185">Reference proteome</keyword>
<accession>A0AAQ3KFL5</accession>
<sequence length="370" mass="41892">MELLEDCTVAEVDLKLYCRLPKRAETTSQLVKERETVKANKEAPPVVKETTVLVPDTKKIDSLTAKLEDMKASLQLEKQRADDSESIYTESEQVSEERKRKLQEAEGKINQLQESVQRLEEKLTNLESENKRHSDSGLVNGESRSIADSLSSASFNMRENSEIEDKPQRSHNDKQENQDLLIRCIAQDLGFIGNSPVAACITYKCLLQWRSFEVERTSIFDRIIQTIGHVIEFQGYTTRRESFFANGSLTSGVDKLRQVEAKYPALLFKQQLTVYVEKIYGIIRDNLKKEIYPQLGLCIQVPRTSRASLVKAPSCSHGGNSSAQRTLIAHWQGIVKSLESFLNTLKTNHIVKISLAILFPLACAKWIDSL</sequence>
<name>A0AAQ3KFL5_9LILI</name>
<dbReference type="InterPro" id="IPR052072">
    <property type="entry name" value="Vascular_dev_regulator"/>
</dbReference>
<dbReference type="PROSITE" id="PS51126">
    <property type="entry name" value="DILUTE"/>
    <property type="match status" value="1"/>
</dbReference>
<evidence type="ECO:0000313" key="3">
    <source>
        <dbReference type="EMBL" id="WOL07312.1"/>
    </source>
</evidence>
<evidence type="ECO:0000259" key="2">
    <source>
        <dbReference type="PROSITE" id="PS51126"/>
    </source>
</evidence>
<evidence type="ECO:0000313" key="4">
    <source>
        <dbReference type="Proteomes" id="UP001327560"/>
    </source>
</evidence>
<feature type="compositionally biased region" description="Basic and acidic residues" evidence="1">
    <location>
        <begin position="124"/>
        <end position="135"/>
    </location>
</feature>
<proteinExistence type="predicted"/>
<feature type="region of interest" description="Disordered" evidence="1">
    <location>
        <begin position="76"/>
        <end position="102"/>
    </location>
</feature>
<feature type="region of interest" description="Disordered" evidence="1">
    <location>
        <begin position="124"/>
        <end position="143"/>
    </location>
</feature>
<organism evidence="3 4">
    <name type="scientific">Canna indica</name>
    <name type="common">Indian-shot</name>
    <dbReference type="NCBI Taxonomy" id="4628"/>
    <lineage>
        <taxon>Eukaryota</taxon>
        <taxon>Viridiplantae</taxon>
        <taxon>Streptophyta</taxon>
        <taxon>Embryophyta</taxon>
        <taxon>Tracheophyta</taxon>
        <taxon>Spermatophyta</taxon>
        <taxon>Magnoliopsida</taxon>
        <taxon>Liliopsida</taxon>
        <taxon>Zingiberales</taxon>
        <taxon>Cannaceae</taxon>
        <taxon>Canna</taxon>
    </lineage>
</organism>
<dbReference type="InterPro" id="IPR002710">
    <property type="entry name" value="Dilute_dom"/>
</dbReference>
<feature type="domain" description="Dilute" evidence="2">
    <location>
        <begin position="221"/>
        <end position="370"/>
    </location>
</feature>
<reference evidence="3 4" key="1">
    <citation type="submission" date="2023-10" db="EMBL/GenBank/DDBJ databases">
        <title>Chromosome-scale genome assembly provides insights into flower coloration mechanisms of Canna indica.</title>
        <authorList>
            <person name="Li C."/>
        </authorList>
    </citation>
    <scope>NUCLEOTIDE SEQUENCE [LARGE SCALE GENOMIC DNA]</scope>
    <source>
        <tissue evidence="3">Flower</tissue>
    </source>
</reference>
<dbReference type="PANTHER" id="PTHR16027">
    <property type="entry name" value="DILUTE DOMAIN-CONTAINING PROTEIN YPR089W"/>
    <property type="match status" value="1"/>
</dbReference>
<gene>
    <name evidence="3" type="ORF">Cni_G16052</name>
</gene>
<dbReference type="EMBL" id="CP136894">
    <property type="protein sequence ID" value="WOL07312.1"/>
    <property type="molecule type" value="Genomic_DNA"/>
</dbReference>
<dbReference type="AlphaFoldDB" id="A0AAQ3KFL5"/>
<evidence type="ECO:0000256" key="1">
    <source>
        <dbReference type="SAM" id="MobiDB-lite"/>
    </source>
</evidence>
<dbReference type="Proteomes" id="UP001327560">
    <property type="component" value="Chromosome 5"/>
</dbReference>
<protein>
    <recommendedName>
        <fullName evidence="2">Dilute domain-containing protein</fullName>
    </recommendedName>
</protein>
<dbReference type="PANTHER" id="PTHR16027:SF6">
    <property type="entry name" value="DILUTE DOMAIN-CONTAINING PROTEIN"/>
    <property type="match status" value="1"/>
</dbReference>